<protein>
    <submittedName>
        <fullName evidence="2">3-oxoacyl-[acyl-carrier-protein] reductase FabG</fullName>
    </submittedName>
</protein>
<keyword evidence="1" id="KW-0732">Signal</keyword>
<gene>
    <name evidence="2" type="primary">fabG_4</name>
    <name evidence="2" type="ORF">Bhyg_03613</name>
</gene>
<dbReference type="Gene3D" id="3.40.50.720">
    <property type="entry name" value="NAD(P)-binding Rossmann-like Domain"/>
    <property type="match status" value="1"/>
</dbReference>
<dbReference type="InterPro" id="IPR002347">
    <property type="entry name" value="SDR_fam"/>
</dbReference>
<comment type="caution">
    <text evidence="2">The sequence shown here is derived from an EMBL/GenBank/DDBJ whole genome shotgun (WGS) entry which is preliminary data.</text>
</comment>
<dbReference type="OrthoDB" id="1393670at2759"/>
<dbReference type="PRINTS" id="PR00081">
    <property type="entry name" value="GDHRDH"/>
</dbReference>
<reference evidence="2" key="1">
    <citation type="submission" date="2022-07" db="EMBL/GenBank/DDBJ databases">
        <authorList>
            <person name="Trinca V."/>
            <person name="Uliana J.V.C."/>
            <person name="Torres T.T."/>
            <person name="Ward R.J."/>
            <person name="Monesi N."/>
        </authorList>
    </citation>
    <scope>NUCLEOTIDE SEQUENCE</scope>
    <source>
        <strain evidence="2">HSMRA1968</strain>
        <tissue evidence="2">Whole embryos</tissue>
    </source>
</reference>
<accession>A0A9Q0S9M2</accession>
<dbReference type="Proteomes" id="UP001151699">
    <property type="component" value="Chromosome A"/>
</dbReference>
<dbReference type="Pfam" id="PF13561">
    <property type="entry name" value="adh_short_C2"/>
    <property type="match status" value="1"/>
</dbReference>
<dbReference type="PRINTS" id="PR00080">
    <property type="entry name" value="SDRFAMILY"/>
</dbReference>
<dbReference type="EMBL" id="WJQU01000001">
    <property type="protein sequence ID" value="KAJ6648385.1"/>
    <property type="molecule type" value="Genomic_DNA"/>
</dbReference>
<keyword evidence="3" id="KW-1185">Reference proteome</keyword>
<evidence type="ECO:0000313" key="3">
    <source>
        <dbReference type="Proteomes" id="UP001151699"/>
    </source>
</evidence>
<organism evidence="2 3">
    <name type="scientific">Pseudolycoriella hygida</name>
    <dbReference type="NCBI Taxonomy" id="35572"/>
    <lineage>
        <taxon>Eukaryota</taxon>
        <taxon>Metazoa</taxon>
        <taxon>Ecdysozoa</taxon>
        <taxon>Arthropoda</taxon>
        <taxon>Hexapoda</taxon>
        <taxon>Insecta</taxon>
        <taxon>Pterygota</taxon>
        <taxon>Neoptera</taxon>
        <taxon>Endopterygota</taxon>
        <taxon>Diptera</taxon>
        <taxon>Nematocera</taxon>
        <taxon>Sciaroidea</taxon>
        <taxon>Sciaridae</taxon>
        <taxon>Pseudolycoriella</taxon>
    </lineage>
</organism>
<evidence type="ECO:0000313" key="2">
    <source>
        <dbReference type="EMBL" id="KAJ6648385.1"/>
    </source>
</evidence>
<evidence type="ECO:0000256" key="1">
    <source>
        <dbReference type="SAM" id="SignalP"/>
    </source>
</evidence>
<feature type="signal peptide" evidence="1">
    <location>
        <begin position="1"/>
        <end position="21"/>
    </location>
</feature>
<dbReference type="PANTHER" id="PTHR43975:SF2">
    <property type="entry name" value="EG:BACR7A4.14 PROTEIN-RELATED"/>
    <property type="match status" value="1"/>
</dbReference>
<dbReference type="SUPFAM" id="SSF51735">
    <property type="entry name" value="NAD(P)-binding Rossmann-fold domains"/>
    <property type="match status" value="1"/>
</dbReference>
<feature type="chain" id="PRO_5040113534" evidence="1">
    <location>
        <begin position="22"/>
        <end position="295"/>
    </location>
</feature>
<dbReference type="CDD" id="cd05233">
    <property type="entry name" value="SDR_c"/>
    <property type="match status" value="1"/>
</dbReference>
<name>A0A9Q0S9M2_9DIPT</name>
<dbReference type="PANTHER" id="PTHR43975">
    <property type="entry name" value="ZGC:101858"/>
    <property type="match status" value="1"/>
</dbReference>
<dbReference type="InterPro" id="IPR036291">
    <property type="entry name" value="NAD(P)-bd_dom_sf"/>
</dbReference>
<dbReference type="AlphaFoldDB" id="A0A9Q0S9M2"/>
<sequence>MKAATICFVITFMQCISIIRADTDYIEITPNEFRGVKNALDFRGKVVLVTGSNSGIGGATVRLFSYLGAKVVVTGRNVTRVKEVVNDCYRLSPDRIKPLGIALDLTIPGNIGKLINETIKRYKKMDILVNNAGIGLFSAIQDPNFNKVYFQSRITNEEVPLEVTRQATPHLTKAKGSIVFISSISARHPMQSGSAYSMQKNAVIALAMTLTHDLGPNVRVNVISPGTIDGTHIFRSLPPDLRPRLLKNACSVSSLKRRGVPIDIAKAIVFLASPLSGFINGQVLQLDGGAYIPLF</sequence>
<proteinExistence type="predicted"/>